<protein>
    <submittedName>
        <fullName evidence="2">Uncharacterized protein</fullName>
    </submittedName>
</protein>
<evidence type="ECO:0000256" key="1">
    <source>
        <dbReference type="SAM" id="SignalP"/>
    </source>
</evidence>
<comment type="caution">
    <text evidence="2">The sequence shown here is derived from an EMBL/GenBank/DDBJ whole genome shotgun (WGS) entry which is preliminary data.</text>
</comment>
<dbReference type="AlphaFoldDB" id="A0ABD0SLC8"/>
<dbReference type="Proteomes" id="UP001549921">
    <property type="component" value="Unassembled WGS sequence"/>
</dbReference>
<gene>
    <name evidence="2" type="ORF">ABMA28_007885</name>
</gene>
<feature type="signal peptide" evidence="1">
    <location>
        <begin position="1"/>
        <end position="19"/>
    </location>
</feature>
<proteinExistence type="predicted"/>
<reference evidence="2 3" key="1">
    <citation type="submission" date="2024-06" db="EMBL/GenBank/DDBJ databases">
        <title>A chromosome-level genome assembly of beet webworm, Loxostege sticticalis.</title>
        <authorList>
            <person name="Zhang Y."/>
        </authorList>
    </citation>
    <scope>NUCLEOTIDE SEQUENCE [LARGE SCALE GENOMIC DNA]</scope>
    <source>
        <strain evidence="2">AQ028</strain>
        <tissue evidence="2">Male pupae</tissue>
    </source>
</reference>
<evidence type="ECO:0000313" key="3">
    <source>
        <dbReference type="Proteomes" id="UP001549921"/>
    </source>
</evidence>
<dbReference type="EMBL" id="JBEDNZ010000020">
    <property type="protein sequence ID" value="KAL0819863.1"/>
    <property type="molecule type" value="Genomic_DNA"/>
</dbReference>
<name>A0ABD0SLC8_LOXSC</name>
<sequence length="310" mass="34708">MLIMKQLILFAACLAAASAWGDWKEGLSVRFSASIIGAGRSFFISIPRTVATAKNSRWVETDRPSGPHPSLVMYCPSKNDVVVCALFDDNNNIAGLQIALPEDLWTGAVFDKATQGFTYWTAPANSHGARRSYSEPAYWTIQQYFVSGETLSKTKEERMAAHVEGRVLQEKAVWVSAFNGELMKLSGIASEVTDTNSTLFTEQACIPLMGRHYFYNMTAETQCTSETILPWFPMVDRRTDQLIATGFMTFGKIPAENLVKNYFERPPRLQVELIVPDGPDCLYELTENYGGITMHIYYVDSPFLINCINN</sequence>
<keyword evidence="1" id="KW-0732">Signal</keyword>
<organism evidence="2 3">
    <name type="scientific">Loxostege sticticalis</name>
    <name type="common">Beet webworm moth</name>
    <dbReference type="NCBI Taxonomy" id="481309"/>
    <lineage>
        <taxon>Eukaryota</taxon>
        <taxon>Metazoa</taxon>
        <taxon>Ecdysozoa</taxon>
        <taxon>Arthropoda</taxon>
        <taxon>Hexapoda</taxon>
        <taxon>Insecta</taxon>
        <taxon>Pterygota</taxon>
        <taxon>Neoptera</taxon>
        <taxon>Endopterygota</taxon>
        <taxon>Lepidoptera</taxon>
        <taxon>Glossata</taxon>
        <taxon>Ditrysia</taxon>
        <taxon>Pyraloidea</taxon>
        <taxon>Crambidae</taxon>
        <taxon>Pyraustinae</taxon>
        <taxon>Loxostege</taxon>
    </lineage>
</organism>
<accession>A0ABD0SLC8</accession>
<evidence type="ECO:0000313" key="2">
    <source>
        <dbReference type="EMBL" id="KAL0819863.1"/>
    </source>
</evidence>
<feature type="chain" id="PRO_5044831198" evidence="1">
    <location>
        <begin position="20"/>
        <end position="310"/>
    </location>
</feature>